<dbReference type="PROSITE" id="PS50949">
    <property type="entry name" value="HTH_GNTR"/>
    <property type="match status" value="1"/>
</dbReference>
<sequence length="228" mass="25623">MDISKTSRLSLVEQVVSQIESLIQSDTWPVGTRIPPELDLMKQFDVSRNTLREAIRALVHAGLLQTKQGSGTFVCSSSILGAAFYRRIKKADLLETLEVRHALEREAAQLAAIRRSEEDVEKLRNCLGSCQAAVQNKDRQQYAEADIQLHKAIVQAAHNSILSDLYEHMTEALQISVQNLVDLTTDAGFHEDIHSQLVTSIIDKRADQAMDAVNHYISEFKETLHMEE</sequence>
<evidence type="ECO:0000256" key="2">
    <source>
        <dbReference type="ARBA" id="ARBA00023125"/>
    </source>
</evidence>
<dbReference type="CDD" id="cd07377">
    <property type="entry name" value="WHTH_GntR"/>
    <property type="match status" value="1"/>
</dbReference>
<dbReference type="SUPFAM" id="SSF46785">
    <property type="entry name" value="Winged helix' DNA-binding domain"/>
    <property type="match status" value="1"/>
</dbReference>
<keyword evidence="6" id="KW-1185">Reference proteome</keyword>
<dbReference type="InterPro" id="IPR008920">
    <property type="entry name" value="TF_FadR/GntR_C"/>
</dbReference>
<evidence type="ECO:0000313" key="6">
    <source>
        <dbReference type="Proteomes" id="UP000006867"/>
    </source>
</evidence>
<organism evidence="5 6">
    <name type="scientific">Bacillus atrophaeus (strain 1942)</name>
    <dbReference type="NCBI Taxonomy" id="720555"/>
    <lineage>
        <taxon>Bacteria</taxon>
        <taxon>Bacillati</taxon>
        <taxon>Bacillota</taxon>
        <taxon>Bacilli</taxon>
        <taxon>Bacillales</taxon>
        <taxon>Bacillaceae</taxon>
        <taxon>Bacillus</taxon>
    </lineage>
</organism>
<dbReference type="Pfam" id="PF00392">
    <property type="entry name" value="GntR"/>
    <property type="match status" value="1"/>
</dbReference>
<dbReference type="PANTHER" id="PTHR43537">
    <property type="entry name" value="TRANSCRIPTIONAL REGULATOR, GNTR FAMILY"/>
    <property type="match status" value="1"/>
</dbReference>
<keyword evidence="3" id="KW-0804">Transcription</keyword>
<dbReference type="SMART" id="SM00345">
    <property type="entry name" value="HTH_GNTR"/>
    <property type="match status" value="1"/>
</dbReference>
<gene>
    <name evidence="5" type="ordered locus">BATR1942_00445</name>
</gene>
<dbReference type="Gene3D" id="1.20.120.530">
    <property type="entry name" value="GntR ligand-binding domain-like"/>
    <property type="match status" value="1"/>
</dbReference>
<dbReference type="InterPro" id="IPR011711">
    <property type="entry name" value="GntR_C"/>
</dbReference>
<evidence type="ECO:0000313" key="5">
    <source>
        <dbReference type="EMBL" id="ADP31049.1"/>
    </source>
</evidence>
<dbReference type="RefSeq" id="WP_004430699.1">
    <property type="nucleotide sequence ID" value="NC_014639.1"/>
</dbReference>
<protein>
    <submittedName>
        <fullName evidence="5">GntR family transcriptional regulator</fullName>
    </submittedName>
</protein>
<dbReference type="PRINTS" id="PR00035">
    <property type="entry name" value="HTHGNTR"/>
</dbReference>
<dbReference type="SMART" id="SM00895">
    <property type="entry name" value="FCD"/>
    <property type="match status" value="1"/>
</dbReference>
<name>A0ABM5LTE8_BACA1</name>
<dbReference type="Pfam" id="PF07729">
    <property type="entry name" value="FCD"/>
    <property type="match status" value="1"/>
</dbReference>
<dbReference type="Gene3D" id="1.10.10.10">
    <property type="entry name" value="Winged helix-like DNA-binding domain superfamily/Winged helix DNA-binding domain"/>
    <property type="match status" value="1"/>
</dbReference>
<dbReference type="InterPro" id="IPR000524">
    <property type="entry name" value="Tscrpt_reg_HTH_GntR"/>
</dbReference>
<dbReference type="Proteomes" id="UP000006867">
    <property type="component" value="Chromosome"/>
</dbReference>
<dbReference type="SUPFAM" id="SSF48008">
    <property type="entry name" value="GntR ligand-binding domain-like"/>
    <property type="match status" value="1"/>
</dbReference>
<evidence type="ECO:0000256" key="1">
    <source>
        <dbReference type="ARBA" id="ARBA00023015"/>
    </source>
</evidence>
<dbReference type="PANTHER" id="PTHR43537:SF47">
    <property type="entry name" value="REGULATORY PROTEIN GNTR HTH"/>
    <property type="match status" value="1"/>
</dbReference>
<keyword evidence="1" id="KW-0805">Transcription regulation</keyword>
<dbReference type="EMBL" id="CP002207">
    <property type="protein sequence ID" value="ADP31049.1"/>
    <property type="molecule type" value="Genomic_DNA"/>
</dbReference>
<dbReference type="InterPro" id="IPR036388">
    <property type="entry name" value="WH-like_DNA-bd_sf"/>
</dbReference>
<evidence type="ECO:0000256" key="3">
    <source>
        <dbReference type="ARBA" id="ARBA00023163"/>
    </source>
</evidence>
<dbReference type="InterPro" id="IPR036390">
    <property type="entry name" value="WH_DNA-bd_sf"/>
</dbReference>
<proteinExistence type="predicted"/>
<keyword evidence="2" id="KW-0238">DNA-binding</keyword>
<reference evidence="5 6" key="1">
    <citation type="journal article" date="2011" name="Front. Microbiol.">
        <title>Genomic signatures of strain selection and enhancement in Bacillus atrophaeus var. globigii, a historical biowarfare simulant.</title>
        <authorList>
            <person name="Gibbons H.S."/>
            <person name="Broomall S.M."/>
            <person name="McNew L.A."/>
            <person name="Daligault H."/>
            <person name="Chapman C."/>
            <person name="Bruce D."/>
            <person name="Karavis M."/>
            <person name="Krepps M."/>
            <person name="McGregor P.A."/>
            <person name="Hong C."/>
            <person name="Park K.H."/>
            <person name="Akmal A."/>
            <person name="Feldman A."/>
            <person name="Lin J.S."/>
            <person name="Chang W.E."/>
            <person name="Higgs B.W."/>
            <person name="Demirev P."/>
            <person name="Lindquist J."/>
            <person name="Liem A."/>
            <person name="Fochler E."/>
            <person name="Read T.D."/>
            <person name="Tapia R."/>
            <person name="Johnson S."/>
            <person name="Bishop-Lilly K.A."/>
            <person name="Detter C."/>
            <person name="Han C."/>
            <person name="Sozhamannan S."/>
            <person name="Rosenzweig C.N."/>
            <person name="Skowronski E.W."/>
        </authorList>
    </citation>
    <scope>NUCLEOTIDE SEQUENCE [LARGE SCALE GENOMIC DNA]</scope>
    <source>
        <strain evidence="5 6">1942</strain>
    </source>
</reference>
<feature type="domain" description="HTH gntR-type" evidence="4">
    <location>
        <begin position="9"/>
        <end position="77"/>
    </location>
</feature>
<accession>A0ABM5LTE8</accession>
<evidence type="ECO:0000259" key="4">
    <source>
        <dbReference type="PROSITE" id="PS50949"/>
    </source>
</evidence>